<reference evidence="8" key="2">
    <citation type="submission" date="2020-09" db="EMBL/GenBank/DDBJ databases">
        <authorList>
            <person name="Sun Q."/>
            <person name="Zhou Y."/>
        </authorList>
    </citation>
    <scope>NUCLEOTIDE SEQUENCE</scope>
    <source>
        <strain evidence="8">CGMCC 1.15880</strain>
    </source>
</reference>
<evidence type="ECO:0000313" key="9">
    <source>
        <dbReference type="Proteomes" id="UP000628017"/>
    </source>
</evidence>
<dbReference type="Gene3D" id="3.40.50.620">
    <property type="entry name" value="HUPs"/>
    <property type="match status" value="1"/>
</dbReference>
<dbReference type="SUPFAM" id="SSF52402">
    <property type="entry name" value="Adenine nucleotide alpha hydrolases-like"/>
    <property type="match status" value="1"/>
</dbReference>
<keyword evidence="3 6" id="KW-0547">Nucleotide-binding</keyword>
<feature type="binding site" evidence="6">
    <location>
        <begin position="22"/>
        <end position="27"/>
    </location>
    <ligand>
        <name>ATP</name>
        <dbReference type="ChEBI" id="CHEBI:30616"/>
    </ligand>
</feature>
<organism evidence="8 9">
    <name type="scientific">Neptunicoccus cionae</name>
    <dbReference type="NCBI Taxonomy" id="2035344"/>
    <lineage>
        <taxon>Bacteria</taxon>
        <taxon>Pseudomonadati</taxon>
        <taxon>Pseudomonadota</taxon>
        <taxon>Alphaproteobacteria</taxon>
        <taxon>Rhodobacterales</taxon>
        <taxon>Paracoccaceae</taxon>
        <taxon>Neptunicoccus</taxon>
    </lineage>
</organism>
<dbReference type="InterPro" id="IPR014729">
    <property type="entry name" value="Rossmann-like_a/b/a_fold"/>
</dbReference>
<name>A0A916QVD4_9RHOB</name>
<dbReference type="PANTHER" id="PTHR43033">
    <property type="entry name" value="TRNA(ILE)-LYSIDINE SYNTHASE-RELATED"/>
    <property type="match status" value="1"/>
</dbReference>
<gene>
    <name evidence="6 8" type="primary">tilS</name>
    <name evidence="8" type="ORF">GCM10011498_13140</name>
</gene>
<protein>
    <recommendedName>
        <fullName evidence="6">tRNA(Ile)-lysidine synthase</fullName>
        <ecNumber evidence="6">6.3.4.19</ecNumber>
    </recommendedName>
    <alternativeName>
        <fullName evidence="6">tRNA(Ile)-2-lysyl-cytidine synthase</fullName>
    </alternativeName>
    <alternativeName>
        <fullName evidence="6">tRNA(Ile)-lysidine synthetase</fullName>
    </alternativeName>
</protein>
<dbReference type="EC" id="6.3.4.19" evidence="6"/>
<dbReference type="InterPro" id="IPR012094">
    <property type="entry name" value="tRNA_Ile_lys_synt"/>
</dbReference>
<evidence type="ECO:0000259" key="7">
    <source>
        <dbReference type="Pfam" id="PF01171"/>
    </source>
</evidence>
<dbReference type="EMBL" id="BMKA01000002">
    <property type="protein sequence ID" value="GGA14325.1"/>
    <property type="molecule type" value="Genomic_DNA"/>
</dbReference>
<comment type="domain">
    <text evidence="6">The N-terminal region contains the highly conserved SGGXDS motif, predicted to be a P-loop motif involved in ATP binding.</text>
</comment>
<dbReference type="InterPro" id="IPR012795">
    <property type="entry name" value="tRNA_Ile_lys_synt_N"/>
</dbReference>
<proteinExistence type="inferred from homology"/>
<dbReference type="HAMAP" id="MF_01161">
    <property type="entry name" value="tRNA_Ile_lys_synt"/>
    <property type="match status" value="1"/>
</dbReference>
<dbReference type="NCBIfam" id="TIGR02432">
    <property type="entry name" value="lysidine_TilS_N"/>
    <property type="match status" value="1"/>
</dbReference>
<reference evidence="8" key="1">
    <citation type="journal article" date="2014" name="Int. J. Syst. Evol. Microbiol.">
        <title>Complete genome sequence of Corynebacterium casei LMG S-19264T (=DSM 44701T), isolated from a smear-ripened cheese.</title>
        <authorList>
            <consortium name="US DOE Joint Genome Institute (JGI-PGF)"/>
            <person name="Walter F."/>
            <person name="Albersmeier A."/>
            <person name="Kalinowski J."/>
            <person name="Ruckert C."/>
        </authorList>
    </citation>
    <scope>NUCLEOTIDE SEQUENCE</scope>
    <source>
        <strain evidence="8">CGMCC 1.15880</strain>
    </source>
</reference>
<comment type="similarity">
    <text evidence="6">Belongs to the tRNA(Ile)-lysidine synthase family.</text>
</comment>
<evidence type="ECO:0000256" key="2">
    <source>
        <dbReference type="ARBA" id="ARBA00022694"/>
    </source>
</evidence>
<dbReference type="InterPro" id="IPR011063">
    <property type="entry name" value="TilS/TtcA_N"/>
</dbReference>
<dbReference type="PANTHER" id="PTHR43033:SF1">
    <property type="entry name" value="TRNA(ILE)-LYSIDINE SYNTHASE-RELATED"/>
    <property type="match status" value="1"/>
</dbReference>
<dbReference type="GO" id="GO:0005737">
    <property type="term" value="C:cytoplasm"/>
    <property type="evidence" value="ECO:0007669"/>
    <property type="project" value="UniProtKB-SubCell"/>
</dbReference>
<comment type="function">
    <text evidence="6">Ligates lysine onto the cytidine present at position 34 of the AUA codon-specific tRNA(Ile) that contains the anticodon CAU, in an ATP-dependent manner. Cytidine is converted to lysidine, thus changing the amino acid specificity of the tRNA from methionine to isoleucine.</text>
</comment>
<comment type="catalytic activity">
    <reaction evidence="5 6">
        <text>cytidine(34) in tRNA(Ile2) + L-lysine + ATP = lysidine(34) in tRNA(Ile2) + AMP + diphosphate + H(+)</text>
        <dbReference type="Rhea" id="RHEA:43744"/>
        <dbReference type="Rhea" id="RHEA-COMP:10625"/>
        <dbReference type="Rhea" id="RHEA-COMP:10670"/>
        <dbReference type="ChEBI" id="CHEBI:15378"/>
        <dbReference type="ChEBI" id="CHEBI:30616"/>
        <dbReference type="ChEBI" id="CHEBI:32551"/>
        <dbReference type="ChEBI" id="CHEBI:33019"/>
        <dbReference type="ChEBI" id="CHEBI:82748"/>
        <dbReference type="ChEBI" id="CHEBI:83665"/>
        <dbReference type="ChEBI" id="CHEBI:456215"/>
        <dbReference type="EC" id="6.3.4.19"/>
    </reaction>
</comment>
<evidence type="ECO:0000256" key="1">
    <source>
        <dbReference type="ARBA" id="ARBA00022598"/>
    </source>
</evidence>
<dbReference type="CDD" id="cd01992">
    <property type="entry name" value="TilS_N"/>
    <property type="match status" value="1"/>
</dbReference>
<keyword evidence="4 6" id="KW-0067">ATP-binding</keyword>
<evidence type="ECO:0000256" key="6">
    <source>
        <dbReference type="HAMAP-Rule" id="MF_01161"/>
    </source>
</evidence>
<comment type="caution">
    <text evidence="8">The sequence shown here is derived from an EMBL/GenBank/DDBJ whole genome shotgun (WGS) entry which is preliminary data.</text>
</comment>
<dbReference type="Pfam" id="PF01171">
    <property type="entry name" value="ATP_bind_3"/>
    <property type="match status" value="1"/>
</dbReference>
<dbReference type="AlphaFoldDB" id="A0A916QVD4"/>
<comment type="subcellular location">
    <subcellularLocation>
        <location evidence="6">Cytoplasm</location>
    </subcellularLocation>
</comment>
<dbReference type="GO" id="GO:0032267">
    <property type="term" value="F:tRNA(Ile)-lysidine synthase activity"/>
    <property type="evidence" value="ECO:0007669"/>
    <property type="project" value="UniProtKB-EC"/>
</dbReference>
<dbReference type="GO" id="GO:0005524">
    <property type="term" value="F:ATP binding"/>
    <property type="evidence" value="ECO:0007669"/>
    <property type="project" value="UniProtKB-UniRule"/>
</dbReference>
<evidence type="ECO:0000256" key="4">
    <source>
        <dbReference type="ARBA" id="ARBA00022840"/>
    </source>
</evidence>
<accession>A0A916QVD4</accession>
<dbReference type="RefSeq" id="WP_188672319.1">
    <property type="nucleotide sequence ID" value="NZ_BMKA01000002.1"/>
</dbReference>
<keyword evidence="2 6" id="KW-0819">tRNA processing</keyword>
<feature type="domain" description="tRNA(Ile)-lysidine/2-thiocytidine synthase N-terminal" evidence="7">
    <location>
        <begin position="18"/>
        <end position="195"/>
    </location>
</feature>
<keyword evidence="1 6" id="KW-0436">Ligase</keyword>
<sequence length="408" mass="45193">MTQTFLQYMDTVPDGPLGVAVSGGGDSLALLVLMAEWAKPLGRPLYSVTVDHGLRAESAAEAQAVSLLCKKMCIPHKTLLWQNHPKSGNLQDNARQARQQLIAGWARCHGLAGVATGHTREDQAETFLLRLKRGSGVDGLAGILPQRRKDGVLWLRPVLEMHRESLRDLLRDRQIAWAEDPSNRDIRFDRVKMRNALEMLGEIGLGVEVLADTASRLQSTRAALEQVSETALRRIATPREIGSVRLDVKALFNEPEEIRLRLFAHCLRWVSAAPYRPRLNALKRALVACHSGQAHSLSGCLLTPDRAEGAEITREVAAMQNCDGAAGVFDSRFACDKAAGNWRPLGKDGILLRPEWRETAESRNAILASPSLWYNNELKSAPFVDKNPDCKCWLRNGTESFYATIVTH</sequence>
<dbReference type="Proteomes" id="UP000628017">
    <property type="component" value="Unassembled WGS sequence"/>
</dbReference>
<evidence type="ECO:0000313" key="8">
    <source>
        <dbReference type="EMBL" id="GGA14325.1"/>
    </source>
</evidence>
<dbReference type="GO" id="GO:0006400">
    <property type="term" value="P:tRNA modification"/>
    <property type="evidence" value="ECO:0007669"/>
    <property type="project" value="UniProtKB-UniRule"/>
</dbReference>
<evidence type="ECO:0000256" key="3">
    <source>
        <dbReference type="ARBA" id="ARBA00022741"/>
    </source>
</evidence>
<keyword evidence="6" id="KW-0963">Cytoplasm</keyword>
<evidence type="ECO:0000256" key="5">
    <source>
        <dbReference type="ARBA" id="ARBA00048539"/>
    </source>
</evidence>
<keyword evidence="9" id="KW-1185">Reference proteome</keyword>